<dbReference type="WBParaSite" id="PgR007_g218_t02">
    <property type="protein sequence ID" value="PgR007_g218_t02"/>
    <property type="gene ID" value="PgR007_g218"/>
</dbReference>
<dbReference type="AlphaFoldDB" id="A0A915AH06"/>
<protein>
    <submittedName>
        <fullName evidence="2 3">Uncharacterized protein</fullName>
    </submittedName>
</protein>
<keyword evidence="1" id="KW-1185">Reference proteome</keyword>
<evidence type="ECO:0000313" key="2">
    <source>
        <dbReference type="WBParaSite" id="PgR007_g218_t01"/>
    </source>
</evidence>
<evidence type="ECO:0000313" key="1">
    <source>
        <dbReference type="Proteomes" id="UP000887569"/>
    </source>
</evidence>
<proteinExistence type="predicted"/>
<organism evidence="1 3">
    <name type="scientific">Parascaris univalens</name>
    <name type="common">Nematode worm</name>
    <dbReference type="NCBI Taxonomy" id="6257"/>
    <lineage>
        <taxon>Eukaryota</taxon>
        <taxon>Metazoa</taxon>
        <taxon>Ecdysozoa</taxon>
        <taxon>Nematoda</taxon>
        <taxon>Chromadorea</taxon>
        <taxon>Rhabditida</taxon>
        <taxon>Spirurina</taxon>
        <taxon>Ascaridomorpha</taxon>
        <taxon>Ascaridoidea</taxon>
        <taxon>Ascarididae</taxon>
        <taxon>Parascaris</taxon>
    </lineage>
</organism>
<reference evidence="2 3" key="1">
    <citation type="submission" date="2022-11" db="UniProtKB">
        <authorList>
            <consortium name="WormBaseParasite"/>
        </authorList>
    </citation>
    <scope>IDENTIFICATION</scope>
</reference>
<dbReference type="WBParaSite" id="PgR007_g218_t01">
    <property type="protein sequence ID" value="PgR007_g218_t01"/>
    <property type="gene ID" value="PgR007_g218"/>
</dbReference>
<name>A0A915AH06_PARUN</name>
<sequence length="193" mass="21559">MSIRITAEAHHITTHITKEETLTRVHLITRTNVSYKNVSNQRSSSSGHKRQHIPTTPCAPFATVSIGTELHACFICLKSDHQFIECSSHNKCRSCGGIHNAFLCLSQVYTPQKPVQKESPEPSRVVTVTVATNNRKASVALILRRIARVYNLSVDEDSKSFYRPRNPGMNCHETSSGSSWIKAIKTVHSSFIE</sequence>
<evidence type="ECO:0000313" key="3">
    <source>
        <dbReference type="WBParaSite" id="PgR007_g218_t02"/>
    </source>
</evidence>
<accession>A0A915AH06</accession>
<dbReference type="Proteomes" id="UP000887569">
    <property type="component" value="Unplaced"/>
</dbReference>